<proteinExistence type="predicted"/>
<evidence type="ECO:0000313" key="3">
    <source>
        <dbReference type="Proteomes" id="UP000034290"/>
    </source>
</evidence>
<protein>
    <recommendedName>
        <fullName evidence="4">Serine protease</fullName>
    </recommendedName>
</protein>
<dbReference type="EMBL" id="LCRM01000068">
    <property type="protein sequence ID" value="KKW34606.1"/>
    <property type="molecule type" value="Genomic_DNA"/>
</dbReference>
<evidence type="ECO:0000313" key="2">
    <source>
        <dbReference type="EMBL" id="KKW34606.1"/>
    </source>
</evidence>
<organism evidence="2 3">
    <name type="scientific">Candidatus Giovannonibacteria bacterium GW2011_GWA2_53_7</name>
    <dbReference type="NCBI Taxonomy" id="1618650"/>
    <lineage>
        <taxon>Bacteria</taxon>
        <taxon>Candidatus Giovannoniibacteriota</taxon>
    </lineage>
</organism>
<dbReference type="Proteomes" id="UP000034290">
    <property type="component" value="Unassembled WGS sequence"/>
</dbReference>
<accession>A0A0G1XUH4</accession>
<evidence type="ECO:0000256" key="1">
    <source>
        <dbReference type="SAM" id="MobiDB-lite"/>
    </source>
</evidence>
<gene>
    <name evidence="2" type="ORF">UY81_C0068G0010</name>
</gene>
<dbReference type="AlphaFoldDB" id="A0A0G1XUH4"/>
<reference evidence="2 3" key="1">
    <citation type="journal article" date="2015" name="Nature">
        <title>rRNA introns, odd ribosomes, and small enigmatic genomes across a large radiation of phyla.</title>
        <authorList>
            <person name="Brown C.T."/>
            <person name="Hug L.A."/>
            <person name="Thomas B.C."/>
            <person name="Sharon I."/>
            <person name="Castelle C.J."/>
            <person name="Singh A."/>
            <person name="Wilkins M.J."/>
            <person name="Williams K.H."/>
            <person name="Banfield J.F."/>
        </authorList>
    </citation>
    <scope>NUCLEOTIDE SEQUENCE [LARGE SCALE GENOMIC DNA]</scope>
</reference>
<dbReference type="InterPro" id="IPR009003">
    <property type="entry name" value="Peptidase_S1_PA"/>
</dbReference>
<name>A0A0G1XUH4_9BACT</name>
<sequence length="418" mass="46370">MWEKFGARKQAKRPESELTQEGRDRREFLKHSAISVGKSVALGTLLGGVVGEGFSRLIDFKTWSSDRTRRMRFERFGSLSAQEREKIIKAEVQQAGSFMKSSEGKRILENGTDDEIFTLLTSMPPLLREHIAGTSYDIQKEKWPSVAVGVAHKNGEPYALGINYGPTTIKQLQRGNGVFVAPDMLLTNWHVIAKQSEQNLASSELPSLHEVLLQKLYESQNIDAVYIRFSKPVTLESPTSFPNIFPLSHEHLDADVSGNLVTVAGIDPDRSAASDGTKIYPSIAIPVTSRLRAFLEQYAETAGEVIENGFMYIAPPGESAPRPYPSESGSRFLDVLRGRDQTARERLMQGTSGSLVLMDGKLVGLNHRLGNIEYKGVGLDVGFFHGPDALRKGRESGMETIVPKTARKYSPLYRDDVR</sequence>
<dbReference type="SUPFAM" id="SSF50494">
    <property type="entry name" value="Trypsin-like serine proteases"/>
    <property type="match status" value="1"/>
</dbReference>
<feature type="region of interest" description="Disordered" evidence="1">
    <location>
        <begin position="1"/>
        <end position="24"/>
    </location>
</feature>
<comment type="caution">
    <text evidence="2">The sequence shown here is derived from an EMBL/GenBank/DDBJ whole genome shotgun (WGS) entry which is preliminary data.</text>
</comment>
<evidence type="ECO:0008006" key="4">
    <source>
        <dbReference type="Google" id="ProtNLM"/>
    </source>
</evidence>